<sequence length="112" mass="12444">MNDETLTVYRGDTDKYGNPNKEVHGTVKGIFAWGPGTSTNKFGRKQNFKGESSSLTAELYVKRGADLKARDRIERANGEVYAVVGHSMWDQGHAFDGFDFGYMVFQVEAVNG</sequence>
<dbReference type="RefSeq" id="YP_009205477.1">
    <property type="nucleotide sequence ID" value="NC_028878.1"/>
</dbReference>
<dbReference type="Proteomes" id="UP000201697">
    <property type="component" value="Segment"/>
</dbReference>
<evidence type="ECO:0000313" key="2">
    <source>
        <dbReference type="Proteomes" id="UP000201697"/>
    </source>
</evidence>
<accession>A0A0M4RBI9</accession>
<dbReference type="EMBL" id="KT591489">
    <property type="protein sequence ID" value="ALF00316.1"/>
    <property type="molecule type" value="Genomic_DNA"/>
</dbReference>
<proteinExistence type="predicted"/>
<dbReference type="GeneID" id="26632117"/>
<gene>
    <name evidence="1" type="ORF">SEA_ARCHIE_10</name>
</gene>
<reference evidence="1 2" key="1">
    <citation type="submission" date="2015-08" db="EMBL/GenBank/DDBJ databases">
        <authorList>
            <person name="Clarke R.M."/>
            <person name="Taylor B.J."/>
            <person name="Thorniley A.J."/>
            <person name="Dasenko M.A."/>
            <person name="Denver D.R."/>
            <person name="Garcia-Ruiz H."/>
            <person name="Hoyer J.S."/>
            <person name="Jogdeo S."/>
            <person name="Sullivan C.M."/>
            <person name="Peterson M.R."/>
            <person name="Rowley E.R."/>
            <person name="Schnitzler C.E."/>
            <person name="Vining K.J."/>
            <person name="Almabruk K.H."/>
            <person name="Banawas S."/>
            <person name="Beatty C."/>
            <person name="Bullock C.J."/>
            <person name="Cappellazzi J.E."/>
            <person name="Chagani S.E."/>
            <person name="Chatterjee P."/>
            <person name="Cram E.D."/>
            <person name="Elorriaga M.E."/>
            <person name="Esser M."/>
            <person name="Fellows E.J."/>
            <person name="Garcia G.R."/>
            <person name="Gullaba J.M."/>
            <person name="Kinsley M.A."/>
            <person name="Luo F."/>
            <person name="McGinnis M."/>
            <person name="Paquette C.E."/>
            <person name="Reddekopp R.L."/>
            <person name="Rosen K.L."/>
            <person name="Sahlfeld L.M."/>
            <person name="Vondras A.M."/>
            <person name="Wang J.X."/>
            <person name="Weiss E.S."/>
            <person name="Wernick R."/>
            <person name="Abuelizz H.A."/>
            <person name="Amaro Y."/>
            <person name="Archer C.L."/>
            <person name="Basu A."/>
            <person name="Bellinger M.R."/>
            <person name="Johnson S.F."/>
            <person name="Kitchen S.A."/>
            <person name="Li M."/>
            <person name="Morey-Castro K.E."/>
            <person name="Lavalleur H.J."/>
            <person name="Rangel L.J."/>
            <person name="Ree J.F."/>
            <person name="Shay S.D."/>
            <person name="Sheng Y."/>
            <person name="Smyth J.C."/>
            <person name="Stamm E.A."/>
            <person name="Taylor C.R."/>
            <person name="Vining O.B."/>
            <person name="Wanzeck K.M."/>
            <person name="Watson G."/>
            <person name="Bruck A.J."/>
            <person name="Anders K.R."/>
            <person name="Bradley K.W."/>
            <person name="Asai D.J."/>
            <person name="Bowman C.A."/>
            <person name="Russell D.A."/>
            <person name="Pope W.H."/>
            <person name="Jacobs-Sera D."/>
            <person name="Hendrix R.W."/>
            <person name="Hatfull G.F."/>
        </authorList>
    </citation>
    <scope>NUCLEOTIDE SEQUENCE [LARGE SCALE GENOMIC DNA]</scope>
</reference>
<organism evidence="1 2">
    <name type="scientific">Mycobacterium phage Archie</name>
    <dbReference type="NCBI Taxonomy" id="1718599"/>
    <lineage>
        <taxon>Viruses</taxon>
        <taxon>Duplodnaviria</taxon>
        <taxon>Heunggongvirae</taxon>
        <taxon>Uroviricota</taxon>
        <taxon>Caudoviricetes</taxon>
        <taxon>Vilmaviridae</taxon>
        <taxon>Lclasvirinae</taxon>
        <taxon>Faithunavirus</taxon>
        <taxon>Faithunavirus archie</taxon>
    </lineage>
</organism>
<keyword evidence="2" id="KW-1185">Reference proteome</keyword>
<dbReference type="KEGG" id="vg:26632117"/>
<dbReference type="OrthoDB" id="15168at10239"/>
<evidence type="ECO:0000313" key="1">
    <source>
        <dbReference type="EMBL" id="ALF00316.1"/>
    </source>
</evidence>
<name>A0A0M4RBI9_9CAUD</name>
<protein>
    <submittedName>
        <fullName evidence="1">Head-to-tail stopper</fullName>
    </submittedName>
</protein>